<evidence type="ECO:0000313" key="2">
    <source>
        <dbReference type="Proteomes" id="UP000032300"/>
    </source>
</evidence>
<proteinExistence type="predicted"/>
<dbReference type="EMBL" id="CP010836">
    <property type="protein sequence ID" value="AJP73153.1"/>
    <property type="molecule type" value="Genomic_DNA"/>
</dbReference>
<keyword evidence="2" id="KW-1185">Reference proteome</keyword>
<evidence type="ECO:0000313" key="1">
    <source>
        <dbReference type="EMBL" id="AJP73153.1"/>
    </source>
</evidence>
<dbReference type="Proteomes" id="UP000032300">
    <property type="component" value="Chromosome"/>
</dbReference>
<gene>
    <name evidence="1" type="ORF">TS85_17175</name>
</gene>
<sequence length="76" mass="8112">MASPPPRSPDPIMVTHTDIRRECPAEVTAPLPPRIVAGADVQIAALPATLGYLAARFRREALLEARLIDAAGQCPK</sequence>
<accession>A0A7U4LGC4</accession>
<dbReference type="KEGG" id="sphi:TS85_17175"/>
<reference evidence="1 2" key="2">
    <citation type="submission" date="2015-02" db="EMBL/GenBank/DDBJ databases">
        <title>The complete genome of Sphingomonas hengshuiensis sp. WHSC-8 isolated from soil of Hengshui Lake.</title>
        <authorList>
            <person name="Wei S."/>
            <person name="Guo J."/>
            <person name="Su C."/>
            <person name="Wu R."/>
            <person name="Zhang Z."/>
            <person name="Liang K."/>
            <person name="Li H."/>
            <person name="Wang T."/>
            <person name="Liu H."/>
            <person name="Zhang C."/>
            <person name="Li Z."/>
            <person name="Wang Q."/>
            <person name="Meng J."/>
        </authorList>
    </citation>
    <scope>NUCLEOTIDE SEQUENCE [LARGE SCALE GENOMIC DNA]</scope>
    <source>
        <strain evidence="1 2">WHSC-8</strain>
    </source>
</reference>
<protein>
    <submittedName>
        <fullName evidence="1">Uncharacterized protein</fullName>
    </submittedName>
</protein>
<name>A0A7U4LGC4_9SPHN</name>
<dbReference type="AlphaFoldDB" id="A0A7U4LGC4"/>
<reference evidence="1 2" key="1">
    <citation type="journal article" date="2015" name="Int. J. Syst. Evol. Microbiol.">
        <title>Sphingomonas hengshuiensis sp. nov., isolated from lake wetland.</title>
        <authorList>
            <person name="Wei S."/>
            <person name="Wang T."/>
            <person name="Liu H."/>
            <person name="Zhang C."/>
            <person name="Guo J."/>
            <person name="Wang Q."/>
            <person name="Liang K."/>
            <person name="Zhang Z."/>
        </authorList>
    </citation>
    <scope>NUCLEOTIDE SEQUENCE [LARGE SCALE GENOMIC DNA]</scope>
    <source>
        <strain evidence="1 2">WHSC-8</strain>
    </source>
</reference>
<organism evidence="1 2">
    <name type="scientific">Sphingomonas hengshuiensis</name>
    <dbReference type="NCBI Taxonomy" id="1609977"/>
    <lineage>
        <taxon>Bacteria</taxon>
        <taxon>Pseudomonadati</taxon>
        <taxon>Pseudomonadota</taxon>
        <taxon>Alphaproteobacteria</taxon>
        <taxon>Sphingomonadales</taxon>
        <taxon>Sphingomonadaceae</taxon>
        <taxon>Sphingomonas</taxon>
    </lineage>
</organism>